<feature type="binding site" evidence="5">
    <location>
        <position position="103"/>
    </location>
    <ligand>
        <name>a divalent metal cation</name>
        <dbReference type="ChEBI" id="CHEBI:60240"/>
        <label>1</label>
    </ligand>
</feature>
<proteinExistence type="inferred from homology"/>
<sequence length="251" mass="26638">MTKLNEIARYIDEFLRIGACADWANAVNGLQVENSGEVTRIGAAVDASTRTFTVAAERGVDLLLVHHGLFWPGLQPLTGALRRQVALLLQRDIALYSAHLPLDVHPLVGNNAQLATSLGLENLEPFIEMKGQLVGVKSRTAIAREELAQRLGHSLGGEAQLVASGPAVTNTIGVVTGNGGSEIYTVAREGVDTFITGEAAHWVAVAAEELGVNLFIGGHYATETFGVKALAAHLSERFAIPWEFIAAPTGL</sequence>
<evidence type="ECO:0000256" key="2">
    <source>
        <dbReference type="ARBA" id="ARBA00011643"/>
    </source>
</evidence>
<dbReference type="InterPro" id="IPR036069">
    <property type="entry name" value="DUF34/NIF3_sf"/>
</dbReference>
<gene>
    <name evidence="6" type="ORF">AVDCRST_MAG42-1185</name>
</gene>
<evidence type="ECO:0000256" key="3">
    <source>
        <dbReference type="ARBA" id="ARBA00022112"/>
    </source>
</evidence>
<accession>A0A6J4HRY7</accession>
<dbReference type="GO" id="GO:0046872">
    <property type="term" value="F:metal ion binding"/>
    <property type="evidence" value="ECO:0007669"/>
    <property type="project" value="UniProtKB-KW"/>
</dbReference>
<evidence type="ECO:0000256" key="1">
    <source>
        <dbReference type="ARBA" id="ARBA00006964"/>
    </source>
</evidence>
<comment type="subunit">
    <text evidence="2">Homohexamer.</text>
</comment>
<comment type="similarity">
    <text evidence="1">Belongs to the GTP cyclohydrolase I type 2/NIF3 family.</text>
</comment>
<dbReference type="GO" id="GO:0005737">
    <property type="term" value="C:cytoplasm"/>
    <property type="evidence" value="ECO:0007669"/>
    <property type="project" value="TreeGrafter"/>
</dbReference>
<reference evidence="6" key="1">
    <citation type="submission" date="2020-02" db="EMBL/GenBank/DDBJ databases">
        <authorList>
            <person name="Meier V. D."/>
        </authorList>
    </citation>
    <scope>NUCLEOTIDE SEQUENCE</scope>
    <source>
        <strain evidence="6">AVDCRST_MAG42</strain>
    </source>
</reference>
<organism evidence="6">
    <name type="scientific">uncultured Chthoniobacterales bacterium</name>
    <dbReference type="NCBI Taxonomy" id="1836801"/>
    <lineage>
        <taxon>Bacteria</taxon>
        <taxon>Pseudomonadati</taxon>
        <taxon>Verrucomicrobiota</taxon>
        <taxon>Spartobacteria</taxon>
        <taxon>Chthoniobacterales</taxon>
        <taxon>environmental samples</taxon>
    </lineage>
</organism>
<dbReference type="EMBL" id="CADCTA010000053">
    <property type="protein sequence ID" value="CAA9232108.1"/>
    <property type="molecule type" value="Genomic_DNA"/>
</dbReference>
<keyword evidence="4 5" id="KW-0479">Metal-binding</keyword>
<evidence type="ECO:0000256" key="4">
    <source>
        <dbReference type="ARBA" id="ARBA00022723"/>
    </source>
</evidence>
<name>A0A6J4HRY7_9BACT</name>
<dbReference type="GO" id="GO:0016787">
    <property type="term" value="F:hydrolase activity"/>
    <property type="evidence" value="ECO:0007669"/>
    <property type="project" value="UniProtKB-KW"/>
</dbReference>
<dbReference type="PANTHER" id="PTHR13799:SF14">
    <property type="entry name" value="GTP CYCLOHYDROLASE 1 TYPE 2 HOMOLOG"/>
    <property type="match status" value="1"/>
</dbReference>
<dbReference type="Pfam" id="PF01784">
    <property type="entry name" value="DUF34_NIF3"/>
    <property type="match status" value="1"/>
</dbReference>
<dbReference type="PANTHER" id="PTHR13799">
    <property type="entry name" value="NGG1 INTERACTING FACTOR 3"/>
    <property type="match status" value="1"/>
</dbReference>
<dbReference type="AlphaFoldDB" id="A0A6J4HRY7"/>
<dbReference type="NCBIfam" id="TIGR00486">
    <property type="entry name" value="YbgI_SA1388"/>
    <property type="match status" value="1"/>
</dbReference>
<dbReference type="Gene3D" id="3.40.1390.30">
    <property type="entry name" value="NIF3 (NGG1p interacting factor 3)-like"/>
    <property type="match status" value="2"/>
</dbReference>
<dbReference type="InterPro" id="IPR002678">
    <property type="entry name" value="DUF34/NIF3"/>
</dbReference>
<feature type="binding site" evidence="5">
    <location>
        <position position="67"/>
    </location>
    <ligand>
        <name>a divalent metal cation</name>
        <dbReference type="ChEBI" id="CHEBI:60240"/>
        <label>1</label>
    </ligand>
</feature>
<keyword evidence="6" id="KW-0378">Hydrolase</keyword>
<dbReference type="SUPFAM" id="SSF102705">
    <property type="entry name" value="NIF3 (NGG1p interacting factor 3)-like"/>
    <property type="match status" value="1"/>
</dbReference>
<evidence type="ECO:0000256" key="5">
    <source>
        <dbReference type="PIRSR" id="PIRSR602678-1"/>
    </source>
</evidence>
<dbReference type="FunFam" id="3.40.1390.30:FF:000001">
    <property type="entry name" value="GTP cyclohydrolase 1 type 2"/>
    <property type="match status" value="1"/>
</dbReference>
<evidence type="ECO:0000313" key="6">
    <source>
        <dbReference type="EMBL" id="CAA9232108.1"/>
    </source>
</evidence>
<feature type="binding site" evidence="5">
    <location>
        <position position="223"/>
    </location>
    <ligand>
        <name>a divalent metal cation</name>
        <dbReference type="ChEBI" id="CHEBI:60240"/>
        <label>1</label>
    </ligand>
</feature>
<protein>
    <recommendedName>
        <fullName evidence="3">GTP cyclohydrolase 1 type 2 homolog</fullName>
    </recommendedName>
</protein>
<feature type="binding site" evidence="5">
    <location>
        <position position="66"/>
    </location>
    <ligand>
        <name>a divalent metal cation</name>
        <dbReference type="ChEBI" id="CHEBI:60240"/>
        <label>1</label>
    </ligand>
</feature>
<feature type="binding site" evidence="5">
    <location>
        <position position="219"/>
    </location>
    <ligand>
        <name>a divalent metal cation</name>
        <dbReference type="ChEBI" id="CHEBI:60240"/>
        <label>1</label>
    </ligand>
</feature>